<gene>
    <name evidence="1" type="ORF">GN299_14765</name>
</gene>
<evidence type="ECO:0000313" key="2">
    <source>
        <dbReference type="Proteomes" id="UP000442695"/>
    </source>
</evidence>
<dbReference type="EMBL" id="WOWR01000017">
    <property type="protein sequence ID" value="KAF0254119.1"/>
    <property type="molecule type" value="Genomic_DNA"/>
</dbReference>
<dbReference type="AlphaFoldDB" id="A0A1X0Z9R0"/>
<comment type="caution">
    <text evidence="1">The sequence shown here is derived from an EMBL/GenBank/DDBJ whole genome shotgun (WGS) entry which is preliminary data.</text>
</comment>
<proteinExistence type="predicted"/>
<evidence type="ECO:0000313" key="1">
    <source>
        <dbReference type="EMBL" id="KAF0254119.1"/>
    </source>
</evidence>
<organism evidence="1 2">
    <name type="scientific">Pseudomonas putida</name>
    <name type="common">Arthrobacter siderocapsulatus</name>
    <dbReference type="NCBI Taxonomy" id="303"/>
    <lineage>
        <taxon>Bacteria</taxon>
        <taxon>Pseudomonadati</taxon>
        <taxon>Pseudomonadota</taxon>
        <taxon>Gammaproteobacteria</taxon>
        <taxon>Pseudomonadales</taxon>
        <taxon>Pseudomonadaceae</taxon>
        <taxon>Pseudomonas</taxon>
    </lineage>
</organism>
<name>A0A1X0Z9R0_PSEPU</name>
<protein>
    <submittedName>
        <fullName evidence="1">Uncharacterized protein</fullName>
    </submittedName>
</protein>
<dbReference type="Proteomes" id="UP000442695">
    <property type="component" value="Unassembled WGS sequence"/>
</dbReference>
<accession>A0A1X0Z9R0</accession>
<reference evidence="1 2" key="1">
    <citation type="submission" date="2019-12" db="EMBL/GenBank/DDBJ databases">
        <authorList>
            <person name="Woiski C."/>
        </authorList>
    </citation>
    <scope>NUCLEOTIDE SEQUENCE [LARGE SCALE GENOMIC DNA]</scope>
    <source>
        <strain evidence="1 2">BOE100</strain>
    </source>
</reference>
<sequence>MIDTNGAVCSSALDGPGGGVARQRKSCQFEPAASVLTTPLCAFMRGQVTGAVNHRIMRALYMEVRLWRTGIGLGCTKSLFGAIAWQSALTTQECLV</sequence>